<keyword evidence="1" id="KW-1133">Transmembrane helix</keyword>
<dbReference type="AlphaFoldDB" id="D6GRW4"/>
<gene>
    <name evidence="2" type="ordered locus">HMPREF0389_00320</name>
</gene>
<evidence type="ECO:0000256" key="1">
    <source>
        <dbReference type="SAM" id="Phobius"/>
    </source>
</evidence>
<feature type="transmembrane region" description="Helical" evidence="1">
    <location>
        <begin position="7"/>
        <end position="30"/>
    </location>
</feature>
<accession>D6GRW4</accession>
<evidence type="ECO:0000313" key="3">
    <source>
        <dbReference type="Proteomes" id="UP000007468"/>
    </source>
</evidence>
<dbReference type="STRING" id="546269.HMPREF0389_00320"/>
<protein>
    <submittedName>
        <fullName evidence="2">Uncharacterized protein</fullName>
    </submittedName>
</protein>
<dbReference type="Proteomes" id="UP000007468">
    <property type="component" value="Chromosome"/>
</dbReference>
<evidence type="ECO:0000313" key="2">
    <source>
        <dbReference type="EMBL" id="EFE28405.1"/>
    </source>
</evidence>
<proteinExistence type="predicted"/>
<dbReference type="KEGG" id="faa:HMPREF0389_00320"/>
<sequence>MKKRKGVVLLELMVSIFICIMMSFTVIKILNINQQFDKSMHQHRNHKDKLDKQLYADGNVFLEDIKKDIKHMELRTGSFSIPVKVIEVDYSDRDNTEKLFFVESVEVP</sequence>
<organism evidence="2 3">
    <name type="scientific">Filifactor alocis (strain ATCC 35896 / CCUG 47790 / D40 B5)</name>
    <name type="common">Fusobacterium alocis</name>
    <dbReference type="NCBI Taxonomy" id="546269"/>
    <lineage>
        <taxon>Bacteria</taxon>
        <taxon>Bacillati</taxon>
        <taxon>Bacillota</taxon>
        <taxon>Clostridia</taxon>
        <taxon>Peptostreptococcales</taxon>
        <taxon>Filifactoraceae</taxon>
        <taxon>Filifactor</taxon>
    </lineage>
</organism>
<keyword evidence="1" id="KW-0812">Transmembrane</keyword>
<name>D6GRW4_FILAD</name>
<dbReference type="EMBL" id="CP002390">
    <property type="protein sequence ID" value="EFE28405.1"/>
    <property type="molecule type" value="Genomic_DNA"/>
</dbReference>
<dbReference type="RefSeq" id="WP_014261987.1">
    <property type="nucleotide sequence ID" value="NC_016630.1"/>
</dbReference>
<keyword evidence="1" id="KW-0472">Membrane</keyword>
<keyword evidence="3" id="KW-1185">Reference proteome</keyword>
<reference evidence="3" key="1">
    <citation type="submission" date="2010-12" db="EMBL/GenBank/DDBJ databases">
        <title>The genome sequence of Filifactor alocis strain ATCC 35896.</title>
        <authorList>
            <consortium name="The Broad Institute Genome Sequencing Platform"/>
            <person name="Ward D."/>
            <person name="Earl A."/>
            <person name="Feldgarden M."/>
            <person name="Young S.K."/>
            <person name="Gargeya S."/>
            <person name="Zeng Q."/>
            <person name="Alvarado L."/>
            <person name="Berlin A."/>
            <person name="Bochicchio J."/>
            <person name="Chapman S.B."/>
            <person name="Chen Z."/>
            <person name="Freedman E."/>
            <person name="Gellesch M."/>
            <person name="Goldberg J."/>
            <person name="Griggs A."/>
            <person name="Gujja S."/>
            <person name="Heilman E."/>
            <person name="Heiman D."/>
            <person name="Howarth C."/>
            <person name="Mehta T."/>
            <person name="Neiman D."/>
            <person name="Pearson M."/>
            <person name="Roberts A."/>
            <person name="Saif S."/>
            <person name="Shea T."/>
            <person name="Shenoy N."/>
            <person name="Sisk P."/>
            <person name="Stolte C."/>
            <person name="Sykes S."/>
            <person name="White J."/>
            <person name="Yandava C."/>
            <person name="Izard J."/>
            <person name="Blanton J.M."/>
            <person name="Baranova O.V."/>
            <person name="Tanner A.C."/>
            <person name="Dewhirst F.E."/>
            <person name="Haas B."/>
            <person name="Nusbaum C."/>
            <person name="Birren B."/>
        </authorList>
    </citation>
    <scope>NUCLEOTIDE SEQUENCE [LARGE SCALE GENOMIC DNA]</scope>
    <source>
        <strain evidence="3">ATCC 35896 / D40 B5</strain>
    </source>
</reference>